<dbReference type="STRING" id="641147.HMPREF9021_00364"/>
<evidence type="ECO:0000256" key="6">
    <source>
        <dbReference type="ARBA" id="ARBA00022960"/>
    </source>
</evidence>
<keyword evidence="4" id="KW-0808">Transferase</keyword>
<dbReference type="KEGG" id="smur:BWP33_00765"/>
<evidence type="ECO:0000256" key="10">
    <source>
        <dbReference type="SAM" id="MobiDB-lite"/>
    </source>
</evidence>
<evidence type="ECO:0000256" key="7">
    <source>
        <dbReference type="ARBA" id="ARBA00022984"/>
    </source>
</evidence>
<comment type="caution">
    <text evidence="13">The sequence shown here is derived from an EMBL/GenBank/DDBJ whole genome shotgun (WGS) entry which is preliminary data.</text>
</comment>
<keyword evidence="14" id="KW-1185">Reference proteome</keyword>
<dbReference type="AlphaFoldDB" id="V9HMY3"/>
<dbReference type="PANTHER" id="PTHR30582:SF24">
    <property type="entry name" value="L,D-TRANSPEPTIDASE ERFK_SRFK-RELATED"/>
    <property type="match status" value="1"/>
</dbReference>
<dbReference type="eggNOG" id="COG1376">
    <property type="taxonomic scope" value="Bacteria"/>
</dbReference>
<dbReference type="InterPro" id="IPR038063">
    <property type="entry name" value="Transpep_catalytic_dom"/>
</dbReference>
<accession>V9HMY3</accession>
<dbReference type="GO" id="GO:0005576">
    <property type="term" value="C:extracellular region"/>
    <property type="evidence" value="ECO:0007669"/>
    <property type="project" value="TreeGrafter"/>
</dbReference>
<dbReference type="GO" id="GO:0008360">
    <property type="term" value="P:regulation of cell shape"/>
    <property type="evidence" value="ECO:0007669"/>
    <property type="project" value="UniProtKB-UniRule"/>
</dbReference>
<dbReference type="EMBL" id="ADCY02000006">
    <property type="protein sequence ID" value="EFG31960.2"/>
    <property type="molecule type" value="Genomic_DNA"/>
</dbReference>
<gene>
    <name evidence="13" type="ORF">HMPREF9021_00364</name>
</gene>
<reference evidence="13 14" key="1">
    <citation type="submission" date="2010-03" db="EMBL/GenBank/DDBJ databases">
        <authorList>
            <consortium name="The Broad Institute Genome Sequencing Platform"/>
            <person name="Ward D."/>
            <person name="Earl A."/>
            <person name="Feldgarden M."/>
            <person name="Gevers D."/>
            <person name="Young S."/>
            <person name="Zeng Q."/>
            <person name="Koehrsen M."/>
            <person name="Alvarado L."/>
            <person name="Berlin A.M."/>
            <person name="Borenstein D."/>
            <person name="Chapman S.B."/>
            <person name="Chen Z."/>
            <person name="Engels R."/>
            <person name="Freedman E."/>
            <person name="Gellesch M."/>
            <person name="Goldberg J."/>
            <person name="Griggs A."/>
            <person name="Gujja S."/>
            <person name="Heilman E.R."/>
            <person name="Heiman D.I."/>
            <person name="Hepburn T.A."/>
            <person name="Howarth C."/>
            <person name="Jen D."/>
            <person name="Larson L."/>
            <person name="Mehta T."/>
            <person name="Park D."/>
            <person name="Pearson M."/>
            <person name="Richards J."/>
            <person name="Roberts A."/>
            <person name="Saif S."/>
            <person name="Shea T.D."/>
            <person name="Shenoy N."/>
            <person name="Sisk P."/>
            <person name="Stolte C."/>
            <person name="Sykes S.N."/>
            <person name="Walk T."/>
            <person name="White J."/>
            <person name="Yandava C."/>
            <person name="Izard J."/>
            <person name="Baranova O.V."/>
            <person name="Blanton J.M."/>
            <person name="Tanner A.C."/>
            <person name="Dewhirst F."/>
            <person name="Haas B."/>
            <person name="Nusbaum C."/>
            <person name="Birren B."/>
        </authorList>
    </citation>
    <scope>NUCLEOTIDE SEQUENCE [LARGE SCALE GENOMIC DNA]</scope>
    <source>
        <strain evidence="13 14">ATCC 29453</strain>
    </source>
</reference>
<dbReference type="PROSITE" id="PS52029">
    <property type="entry name" value="LD_TPASE"/>
    <property type="match status" value="1"/>
</dbReference>
<evidence type="ECO:0000259" key="12">
    <source>
        <dbReference type="PROSITE" id="PS52029"/>
    </source>
</evidence>
<dbReference type="PANTHER" id="PTHR30582">
    <property type="entry name" value="L,D-TRANSPEPTIDASE"/>
    <property type="match status" value="1"/>
</dbReference>
<proteinExistence type="inferred from homology"/>
<keyword evidence="7 9" id="KW-0573">Peptidoglycan synthesis</keyword>
<evidence type="ECO:0000256" key="1">
    <source>
        <dbReference type="ARBA" id="ARBA00004752"/>
    </source>
</evidence>
<dbReference type="UniPathway" id="UPA00219"/>
<name>V9HMY3_9NEIS</name>
<evidence type="ECO:0000313" key="14">
    <source>
        <dbReference type="Proteomes" id="UP000017813"/>
    </source>
</evidence>
<feature type="active site" description="Proton donor/acceptor" evidence="9">
    <location>
        <position position="197"/>
    </location>
</feature>
<feature type="region of interest" description="Disordered" evidence="10">
    <location>
        <begin position="24"/>
        <end position="69"/>
    </location>
</feature>
<dbReference type="GO" id="GO:0071972">
    <property type="term" value="F:peptidoglycan L,D-transpeptidase activity"/>
    <property type="evidence" value="ECO:0007669"/>
    <property type="project" value="TreeGrafter"/>
</dbReference>
<evidence type="ECO:0000256" key="8">
    <source>
        <dbReference type="ARBA" id="ARBA00023316"/>
    </source>
</evidence>
<dbReference type="CDD" id="cd16913">
    <property type="entry name" value="YkuD_like"/>
    <property type="match status" value="1"/>
</dbReference>
<evidence type="ECO:0000256" key="4">
    <source>
        <dbReference type="ARBA" id="ARBA00022679"/>
    </source>
</evidence>
<evidence type="ECO:0000256" key="3">
    <source>
        <dbReference type="ARBA" id="ARBA00022676"/>
    </source>
</evidence>
<dbReference type="GO" id="GO:0071555">
    <property type="term" value="P:cell wall organization"/>
    <property type="evidence" value="ECO:0007669"/>
    <property type="project" value="UniProtKB-UniRule"/>
</dbReference>
<keyword evidence="5" id="KW-0378">Hydrolase</keyword>
<feature type="compositionally biased region" description="Low complexity" evidence="10">
    <location>
        <begin position="359"/>
        <end position="377"/>
    </location>
</feature>
<reference evidence="13 14" key="2">
    <citation type="submission" date="2011-10" db="EMBL/GenBank/DDBJ databases">
        <title>The Genome Sequence of Simonsiella muelleri ATCC 29453.</title>
        <authorList>
            <consortium name="The Broad Institute Genome Sequencing Platform"/>
            <consortium name="The Broad Institute Genome Sequencing Center for Infectious Disease"/>
            <person name="Earl A."/>
            <person name="Ward D."/>
            <person name="Feldgarden M."/>
            <person name="Gevers D."/>
            <person name="Izard J."/>
            <person name="Baranova O.V."/>
            <person name="Blanton J.M."/>
            <person name="Tanner A.C."/>
            <person name="Dewhirst F."/>
            <person name="Young S.K."/>
            <person name="Zeng Q."/>
            <person name="Gargeya S."/>
            <person name="Fitzgerald M."/>
            <person name="Haas B."/>
            <person name="Abouelleil A."/>
            <person name="Alvarado L."/>
            <person name="Arachchi H.M."/>
            <person name="Berlin A."/>
            <person name="Brown A."/>
            <person name="Chapman S.B."/>
            <person name="Chen Z."/>
            <person name="Dunbar C."/>
            <person name="Freedman E."/>
            <person name="Gearin G."/>
            <person name="Goldberg J."/>
            <person name="Griggs A."/>
            <person name="Gujja S."/>
            <person name="Heiman D."/>
            <person name="Howarth C."/>
            <person name="Larson L."/>
            <person name="Lui A."/>
            <person name="MacDonald P.J.P."/>
            <person name="Montmayeur A."/>
            <person name="Murphy C."/>
            <person name="Neiman D."/>
            <person name="Pearson M."/>
            <person name="Priest M."/>
            <person name="Roberts A."/>
            <person name="Saif S."/>
            <person name="Shea T."/>
            <person name="Shenoy N."/>
            <person name="Sisk P."/>
            <person name="Stolte C."/>
            <person name="Sykes S."/>
            <person name="Wortman J."/>
            <person name="Nusbaum C."/>
            <person name="Birren B."/>
        </authorList>
    </citation>
    <scope>NUCLEOTIDE SEQUENCE [LARGE SCALE GENOMIC DNA]</scope>
    <source>
        <strain evidence="13 14">ATCC 29453</strain>
    </source>
</reference>
<comment type="pathway">
    <text evidence="1 9">Cell wall biogenesis; peptidoglycan biosynthesis.</text>
</comment>
<dbReference type="OrthoDB" id="9787225at2"/>
<dbReference type="Pfam" id="PF03734">
    <property type="entry name" value="YkuD"/>
    <property type="match status" value="1"/>
</dbReference>
<dbReference type="Gene3D" id="2.40.440.10">
    <property type="entry name" value="L,D-transpeptidase catalytic domain-like"/>
    <property type="match status" value="1"/>
</dbReference>
<feature type="active site" description="Nucleophile" evidence="9">
    <location>
        <position position="213"/>
    </location>
</feature>
<keyword evidence="8 9" id="KW-0961">Cell wall biogenesis/degradation</keyword>
<evidence type="ECO:0000256" key="5">
    <source>
        <dbReference type="ARBA" id="ARBA00022801"/>
    </source>
</evidence>
<protein>
    <recommendedName>
        <fullName evidence="12">L,D-TPase catalytic domain-containing protein</fullName>
    </recommendedName>
</protein>
<sequence>MQKLTWTALTLVATLPTLAAPTITQSAPKKAPVAASKTTEATTPANKTTRTTSTTTPTTTTKKTTTANKTAPVLLSKTLTPDGKTPVLNVKNTLVPDVQPVSTGYYVLINIPQQRLFLFNNGALEKVYPVAVGKAMTQTNLGEHKIGGKAYDPTWHIPKSIQAEMKTPQTSVPPGPNNPLGPVFVRLGNPKLSLGIHGTNAPNSVPGVRSHGCVRMKSEQALDFARTITTGSDALVGYEMAALNVDGKNQLWLAAYQDPYNKKNLNIEMLKKSIKAWAKENNVNVSDALVNQTLKAKKGTPVCLTCKGKGTIQGNLMSLAWNSGSASLTTPKGMNTALPPVQDDTIESGEIEIDAGDDVPVTKTPTKTKTVAPSKTTKNTKNAVNEEEGTPLLPEPASVTAPSKSKTSKPAPTKTEPVKVAPAKAASNKKNIEVKSTSVFDDDTVGEHPLLPVQPMDLKPTTKSK</sequence>
<dbReference type="Proteomes" id="UP000017813">
    <property type="component" value="Unassembled WGS sequence"/>
</dbReference>
<organism evidence="13 14">
    <name type="scientific">Simonsiella muelleri ATCC 29453</name>
    <dbReference type="NCBI Taxonomy" id="641147"/>
    <lineage>
        <taxon>Bacteria</taxon>
        <taxon>Pseudomonadati</taxon>
        <taxon>Pseudomonadota</taxon>
        <taxon>Betaproteobacteria</taxon>
        <taxon>Neisseriales</taxon>
        <taxon>Neisseriaceae</taxon>
        <taxon>Simonsiella</taxon>
    </lineage>
</organism>
<dbReference type="GO" id="GO:0018104">
    <property type="term" value="P:peptidoglycan-protein cross-linking"/>
    <property type="evidence" value="ECO:0007669"/>
    <property type="project" value="TreeGrafter"/>
</dbReference>
<evidence type="ECO:0000313" key="13">
    <source>
        <dbReference type="EMBL" id="EFG31960.2"/>
    </source>
</evidence>
<dbReference type="SUPFAM" id="SSF141523">
    <property type="entry name" value="L,D-transpeptidase catalytic domain-like"/>
    <property type="match status" value="1"/>
</dbReference>
<comment type="similarity">
    <text evidence="2">Belongs to the YkuD family.</text>
</comment>
<evidence type="ECO:0000256" key="2">
    <source>
        <dbReference type="ARBA" id="ARBA00005992"/>
    </source>
</evidence>
<keyword evidence="3" id="KW-0328">Glycosyltransferase</keyword>
<feature type="signal peptide" evidence="11">
    <location>
        <begin position="1"/>
        <end position="19"/>
    </location>
</feature>
<evidence type="ECO:0000256" key="11">
    <source>
        <dbReference type="SAM" id="SignalP"/>
    </source>
</evidence>
<dbReference type="InterPro" id="IPR005490">
    <property type="entry name" value="LD_TPept_cat_dom"/>
</dbReference>
<dbReference type="HOGENOM" id="CLU_587792_0_0_4"/>
<feature type="compositionally biased region" description="Low complexity" evidence="10">
    <location>
        <begin position="397"/>
        <end position="415"/>
    </location>
</feature>
<feature type="domain" description="L,D-TPase catalytic" evidence="12">
    <location>
        <begin position="105"/>
        <end position="237"/>
    </location>
</feature>
<dbReference type="GO" id="GO:0016757">
    <property type="term" value="F:glycosyltransferase activity"/>
    <property type="evidence" value="ECO:0007669"/>
    <property type="project" value="UniProtKB-KW"/>
</dbReference>
<feature type="region of interest" description="Disordered" evidence="10">
    <location>
        <begin position="350"/>
        <end position="465"/>
    </location>
</feature>
<keyword evidence="11" id="KW-0732">Signal</keyword>
<evidence type="ECO:0000256" key="9">
    <source>
        <dbReference type="PROSITE-ProRule" id="PRU01373"/>
    </source>
</evidence>
<dbReference type="InterPro" id="IPR050979">
    <property type="entry name" value="LD-transpeptidase"/>
</dbReference>
<keyword evidence="6 9" id="KW-0133">Cell shape</keyword>
<feature type="chain" id="PRO_5030179005" description="L,D-TPase catalytic domain-containing protein" evidence="11">
    <location>
        <begin position="20"/>
        <end position="465"/>
    </location>
</feature>